<feature type="transmembrane region" description="Helical" evidence="6">
    <location>
        <begin position="243"/>
        <end position="263"/>
    </location>
</feature>
<reference evidence="8" key="1">
    <citation type="submission" date="2017-01" db="EMBL/GenBank/DDBJ databases">
        <authorList>
            <person name="Varghese N."/>
            <person name="Submissions S."/>
        </authorList>
    </citation>
    <scope>NUCLEOTIDE SEQUENCE [LARGE SCALE GENOMIC DNA]</scope>
    <source>
        <strain evidence="8">MNA4</strain>
    </source>
</reference>
<dbReference type="Pfam" id="PF01594">
    <property type="entry name" value="AI-2E_transport"/>
    <property type="match status" value="1"/>
</dbReference>
<evidence type="ECO:0000313" key="8">
    <source>
        <dbReference type="Proteomes" id="UP000187550"/>
    </source>
</evidence>
<dbReference type="InterPro" id="IPR002549">
    <property type="entry name" value="AI-2E-like"/>
</dbReference>
<comment type="subcellular location">
    <subcellularLocation>
        <location evidence="1">Membrane</location>
        <topology evidence="1">Multi-pass membrane protein</topology>
    </subcellularLocation>
</comment>
<feature type="transmembrane region" description="Helical" evidence="6">
    <location>
        <begin position="128"/>
        <end position="150"/>
    </location>
</feature>
<feature type="transmembrane region" description="Helical" evidence="6">
    <location>
        <begin position="191"/>
        <end position="210"/>
    </location>
</feature>
<feature type="transmembrane region" description="Helical" evidence="6">
    <location>
        <begin position="217"/>
        <end position="237"/>
    </location>
</feature>
<evidence type="ECO:0000256" key="5">
    <source>
        <dbReference type="ARBA" id="ARBA00023136"/>
    </source>
</evidence>
<accession>A0A1U7PNL1</accession>
<evidence type="ECO:0000256" key="4">
    <source>
        <dbReference type="ARBA" id="ARBA00022989"/>
    </source>
</evidence>
<keyword evidence="4 6" id="KW-1133">Transmembrane helix</keyword>
<keyword evidence="8" id="KW-1185">Reference proteome</keyword>
<keyword evidence="5 6" id="KW-0472">Membrane</keyword>
<evidence type="ECO:0000256" key="6">
    <source>
        <dbReference type="SAM" id="Phobius"/>
    </source>
</evidence>
<gene>
    <name evidence="7" type="ORF">SAMN05428946_1780</name>
</gene>
<organism evidence="7 8">
    <name type="scientific">Edaphobacillus lindanitolerans</name>
    <dbReference type="NCBI Taxonomy" id="550447"/>
    <lineage>
        <taxon>Bacteria</taxon>
        <taxon>Bacillati</taxon>
        <taxon>Bacillota</taxon>
        <taxon>Bacilli</taxon>
        <taxon>Bacillales</taxon>
        <taxon>Bacillaceae</taxon>
        <taxon>Edaphobacillus</taxon>
    </lineage>
</organism>
<dbReference type="AlphaFoldDB" id="A0A1U7PNL1"/>
<dbReference type="EMBL" id="FTPL01000002">
    <property type="protein sequence ID" value="SIT84989.1"/>
    <property type="molecule type" value="Genomic_DNA"/>
</dbReference>
<dbReference type="STRING" id="550447.SAMN05428946_1780"/>
<feature type="transmembrane region" description="Helical" evidence="6">
    <location>
        <begin position="284"/>
        <end position="311"/>
    </location>
</feature>
<evidence type="ECO:0000256" key="2">
    <source>
        <dbReference type="ARBA" id="ARBA00009773"/>
    </source>
</evidence>
<sequence>MNQRSNPFLEGMKLWLPIVLAAGLCFLVPPLALAVISGYLAAPAVRWLNRRVGIPPSAGALLTELLLIAAVISVGLFAIREMIGVIPEIRSAFSALDLRNPLAEEMLLYADAAIAAAGERLLASSAGLIQTMFSQVFYFFIFLIAFYFALYESSRDRLWFTSLLPRRSREKAKGMFQEGGTLFGTFLSVELRLSLLTFFILAAGLAALGFPAPAGKAFLIALADSLPFLGIGIFLIPMAAYQFAAGNMLLCTALVILYAFVLLTRQIAESHLWASTFQLRPAHAFFIAAASILVFGIPGILLSPVLLFGAARIRHHPAFNRG</sequence>
<dbReference type="GO" id="GO:0016020">
    <property type="term" value="C:membrane"/>
    <property type="evidence" value="ECO:0007669"/>
    <property type="project" value="UniProtKB-SubCell"/>
</dbReference>
<name>A0A1U7PNL1_9BACI</name>
<feature type="transmembrane region" description="Helical" evidence="6">
    <location>
        <begin position="58"/>
        <end position="79"/>
    </location>
</feature>
<evidence type="ECO:0000313" key="7">
    <source>
        <dbReference type="EMBL" id="SIT84989.1"/>
    </source>
</evidence>
<proteinExistence type="inferred from homology"/>
<dbReference type="Proteomes" id="UP000187550">
    <property type="component" value="Unassembled WGS sequence"/>
</dbReference>
<protein>
    <submittedName>
        <fullName evidence="7">Predicted PurR-regulated permease PerM</fullName>
    </submittedName>
</protein>
<evidence type="ECO:0000256" key="3">
    <source>
        <dbReference type="ARBA" id="ARBA00022692"/>
    </source>
</evidence>
<evidence type="ECO:0000256" key="1">
    <source>
        <dbReference type="ARBA" id="ARBA00004141"/>
    </source>
</evidence>
<comment type="similarity">
    <text evidence="2">Belongs to the autoinducer-2 exporter (AI-2E) (TC 2.A.86) family.</text>
</comment>
<keyword evidence="3 6" id="KW-0812">Transmembrane</keyword>